<sequence>MIVFHNLLRRAAYLRCSRRMYSQKPAAARKRVDEKDEPSLVRNIGILAHIDAGKTTTTERMLFFSGTIDNMGEVHHGNTVTDFMEQERQRGITIQSASVTFPWDKHTINLLDTPGHIDFTMEVEQTLNVMDGAVVVLDGTAGVEAQTLTVWRQAERYRIPRLIYINKMDRPDAGFFQSLQTVEAKLNVTPVVLQIPFFTESKVFCGVVDLINMVCYNWKDAPQGVNYQRKKLSQEDGRIWESACKGRIRLTETLADLDDRLAENIISEKESIEGMSADSIKTSVRKVTENLIGVPILCGSSYKNIGVQLLMDAIVQYLPSPVSNKSSVIFQCFQNNLCARAFKVRHDPEKGPVTFFRIYSGSLSKGQKIFNMRLWKPETCKRVMIAYADDYEEQECIGTGNIAAVTGLQATRVGDLVTSSSAVLNDAKKLLESKRNVKINEDLNDVFAVGALIPDPVFFCSIEPPSSIYQKDLDRALAQLAHEDPSLRVNINQETGQTVLAGMGELHLEVVKQRIKQEYKVEVDTGPLQIAYKEKLIKSLRESHSVDRTIGKSTHSVRVSMSVLAQEGTPGELLLLDKSPECIPNISVIFPKHLVAVKHGVESAVLSGPKLFSPVVNIQVMLHMLDVGRGTADSMITSATAQCVKKLIKIAGTRLLEPLMFVEVVCPADLMPLVLADIGKRRALIQKTDMRGTDRVLEALVPLSELLGYAHDLRVITSGQASFTMEFRKYSEMTPEAEAEAVKKVTGFYPRL</sequence>
<dbReference type="FunFam" id="3.40.50.300:FF:000514">
    <property type="entry name" value="Ribosome-releasing factor 2, mitochondrial"/>
    <property type="match status" value="1"/>
</dbReference>
<dbReference type="CDD" id="cd01886">
    <property type="entry name" value="EF-G"/>
    <property type="match status" value="1"/>
</dbReference>
<protein>
    <recommendedName>
        <fullName evidence="6">Tr-type G domain-containing protein</fullName>
    </recommendedName>
</protein>
<dbReference type="FunFam" id="3.30.70.870:FF:000001">
    <property type="entry name" value="Elongation factor G"/>
    <property type="match status" value="1"/>
</dbReference>
<dbReference type="InterPro" id="IPR035647">
    <property type="entry name" value="EFG_III/V"/>
</dbReference>
<keyword evidence="4" id="KW-0496">Mitochondrion</keyword>
<keyword evidence="3" id="KW-0648">Protein biosynthesis</keyword>
<feature type="domain" description="Tr-type G" evidence="6">
    <location>
        <begin position="39"/>
        <end position="322"/>
    </location>
</feature>
<dbReference type="SMART" id="SM00838">
    <property type="entry name" value="EFG_C"/>
    <property type="match status" value="1"/>
</dbReference>
<dbReference type="Pfam" id="PF22042">
    <property type="entry name" value="EF-G_D2"/>
    <property type="match status" value="1"/>
</dbReference>
<dbReference type="InterPro" id="IPR027417">
    <property type="entry name" value="P-loop_NTPase"/>
</dbReference>
<dbReference type="CDD" id="cd16262">
    <property type="entry name" value="EFG_III"/>
    <property type="match status" value="1"/>
</dbReference>
<dbReference type="Gene3D" id="3.30.70.240">
    <property type="match status" value="1"/>
</dbReference>
<dbReference type="NCBIfam" id="TIGR00231">
    <property type="entry name" value="small_GTP"/>
    <property type="match status" value="1"/>
</dbReference>
<proteinExistence type="predicted"/>
<dbReference type="EMBL" id="JARGDH010000004">
    <property type="protein sequence ID" value="KAL0270251.1"/>
    <property type="molecule type" value="Genomic_DNA"/>
</dbReference>
<dbReference type="Gene3D" id="3.30.230.10">
    <property type="match status" value="1"/>
</dbReference>
<dbReference type="GO" id="GO:0032543">
    <property type="term" value="P:mitochondrial translation"/>
    <property type="evidence" value="ECO:0007669"/>
    <property type="project" value="TreeGrafter"/>
</dbReference>
<dbReference type="PANTHER" id="PTHR43261">
    <property type="entry name" value="TRANSLATION ELONGATION FACTOR G-RELATED"/>
    <property type="match status" value="1"/>
</dbReference>
<organism evidence="7">
    <name type="scientific">Menopon gallinae</name>
    <name type="common">poultry shaft louse</name>
    <dbReference type="NCBI Taxonomy" id="328185"/>
    <lineage>
        <taxon>Eukaryota</taxon>
        <taxon>Metazoa</taxon>
        <taxon>Ecdysozoa</taxon>
        <taxon>Arthropoda</taxon>
        <taxon>Hexapoda</taxon>
        <taxon>Insecta</taxon>
        <taxon>Pterygota</taxon>
        <taxon>Neoptera</taxon>
        <taxon>Paraneoptera</taxon>
        <taxon>Psocodea</taxon>
        <taxon>Troctomorpha</taxon>
        <taxon>Phthiraptera</taxon>
        <taxon>Amblycera</taxon>
        <taxon>Menoponidae</taxon>
        <taxon>Menopon</taxon>
    </lineage>
</organism>
<dbReference type="SUPFAM" id="SSF54211">
    <property type="entry name" value="Ribosomal protein S5 domain 2-like"/>
    <property type="match status" value="1"/>
</dbReference>
<dbReference type="EMBL" id="JARGDH010000004">
    <property type="protein sequence ID" value="KAL0270250.1"/>
    <property type="molecule type" value="Genomic_DNA"/>
</dbReference>
<dbReference type="Pfam" id="PF14492">
    <property type="entry name" value="EFG_III"/>
    <property type="match status" value="1"/>
</dbReference>
<dbReference type="GO" id="GO:0005759">
    <property type="term" value="C:mitochondrial matrix"/>
    <property type="evidence" value="ECO:0007669"/>
    <property type="project" value="UniProtKB-ARBA"/>
</dbReference>
<dbReference type="InterPro" id="IPR041095">
    <property type="entry name" value="EFG_II"/>
</dbReference>
<dbReference type="PROSITE" id="PS51722">
    <property type="entry name" value="G_TR_2"/>
    <property type="match status" value="1"/>
</dbReference>
<dbReference type="GO" id="GO:0005525">
    <property type="term" value="F:GTP binding"/>
    <property type="evidence" value="ECO:0007669"/>
    <property type="project" value="UniProtKB-KW"/>
</dbReference>
<evidence type="ECO:0000259" key="6">
    <source>
        <dbReference type="PROSITE" id="PS51722"/>
    </source>
</evidence>
<keyword evidence="2" id="KW-0251">Elongation factor</keyword>
<dbReference type="SUPFAM" id="SSF50447">
    <property type="entry name" value="Translation proteins"/>
    <property type="match status" value="1"/>
</dbReference>
<evidence type="ECO:0000256" key="1">
    <source>
        <dbReference type="ARBA" id="ARBA00022741"/>
    </source>
</evidence>
<dbReference type="Pfam" id="PF00009">
    <property type="entry name" value="GTP_EFTU"/>
    <property type="match status" value="1"/>
</dbReference>
<keyword evidence="5" id="KW-0342">GTP-binding</keyword>
<dbReference type="GO" id="GO:0003924">
    <property type="term" value="F:GTPase activity"/>
    <property type="evidence" value="ECO:0007669"/>
    <property type="project" value="InterPro"/>
</dbReference>
<dbReference type="Gene3D" id="3.40.50.300">
    <property type="entry name" value="P-loop containing nucleotide triphosphate hydrolases"/>
    <property type="match status" value="1"/>
</dbReference>
<dbReference type="GO" id="GO:0003746">
    <property type="term" value="F:translation elongation factor activity"/>
    <property type="evidence" value="ECO:0007669"/>
    <property type="project" value="UniProtKB-KW"/>
</dbReference>
<dbReference type="InterPro" id="IPR009000">
    <property type="entry name" value="Transl_B-barrel_sf"/>
</dbReference>
<dbReference type="SUPFAM" id="SSF52540">
    <property type="entry name" value="P-loop containing nucleoside triphosphate hydrolases"/>
    <property type="match status" value="1"/>
</dbReference>
<dbReference type="GO" id="GO:0032790">
    <property type="term" value="P:ribosome disassembly"/>
    <property type="evidence" value="ECO:0007669"/>
    <property type="project" value="TreeGrafter"/>
</dbReference>
<dbReference type="InterPro" id="IPR053905">
    <property type="entry name" value="EF-G-like_DII"/>
</dbReference>
<dbReference type="InterPro" id="IPR005225">
    <property type="entry name" value="Small_GTP-bd"/>
</dbReference>
<dbReference type="InterPro" id="IPR009022">
    <property type="entry name" value="EFG_III"/>
</dbReference>
<reference evidence="7" key="1">
    <citation type="journal article" date="2024" name="Gigascience">
        <title>Chromosome-level genome of the poultry shaft louse Menopon gallinae provides insight into the host-switching and adaptive evolution of parasitic lice.</title>
        <authorList>
            <person name="Xu Y."/>
            <person name="Ma L."/>
            <person name="Liu S."/>
            <person name="Liang Y."/>
            <person name="Liu Q."/>
            <person name="He Z."/>
            <person name="Tian L."/>
            <person name="Duan Y."/>
            <person name="Cai W."/>
            <person name="Li H."/>
            <person name="Song F."/>
        </authorList>
    </citation>
    <scope>NUCLEOTIDE SEQUENCE</scope>
    <source>
        <strain evidence="7">Cailab_2023a</strain>
    </source>
</reference>
<accession>A0AAW2HLF0</accession>
<dbReference type="SUPFAM" id="SSF54980">
    <property type="entry name" value="EF-G C-terminal domain-like"/>
    <property type="match status" value="2"/>
</dbReference>
<evidence type="ECO:0000256" key="3">
    <source>
        <dbReference type="ARBA" id="ARBA00022917"/>
    </source>
</evidence>
<dbReference type="CDD" id="cd03713">
    <property type="entry name" value="EFG_mtEFG_C"/>
    <property type="match status" value="1"/>
</dbReference>
<evidence type="ECO:0000256" key="2">
    <source>
        <dbReference type="ARBA" id="ARBA00022768"/>
    </source>
</evidence>
<evidence type="ECO:0000256" key="5">
    <source>
        <dbReference type="ARBA" id="ARBA00023134"/>
    </source>
</evidence>
<dbReference type="PRINTS" id="PR00315">
    <property type="entry name" value="ELONGATNFCT"/>
</dbReference>
<dbReference type="Gene3D" id="3.30.70.870">
    <property type="entry name" value="Elongation Factor G (Translational Gtpase), domain 3"/>
    <property type="match status" value="1"/>
</dbReference>
<dbReference type="InterPro" id="IPR000640">
    <property type="entry name" value="EFG_V-like"/>
</dbReference>
<dbReference type="PANTHER" id="PTHR43261:SF1">
    <property type="entry name" value="RIBOSOME-RELEASING FACTOR 2, MITOCHONDRIAL"/>
    <property type="match status" value="1"/>
</dbReference>
<name>A0AAW2HLF0_9NEOP</name>
<dbReference type="Gene3D" id="2.40.30.10">
    <property type="entry name" value="Translation factors"/>
    <property type="match status" value="1"/>
</dbReference>
<dbReference type="InterPro" id="IPR014721">
    <property type="entry name" value="Ribsml_uS5_D2-typ_fold_subgr"/>
</dbReference>
<dbReference type="PROSITE" id="PS00301">
    <property type="entry name" value="G_TR_1"/>
    <property type="match status" value="1"/>
</dbReference>
<dbReference type="AlphaFoldDB" id="A0AAW2HLF0"/>
<evidence type="ECO:0000313" key="7">
    <source>
        <dbReference type="EMBL" id="KAL0270251.1"/>
    </source>
</evidence>
<dbReference type="InterPro" id="IPR020568">
    <property type="entry name" value="Ribosomal_Su5_D2-typ_SF"/>
</dbReference>
<dbReference type="InterPro" id="IPR035649">
    <property type="entry name" value="EFG_V"/>
</dbReference>
<dbReference type="InterPro" id="IPR031157">
    <property type="entry name" value="G_TR_CS"/>
</dbReference>
<evidence type="ECO:0000256" key="4">
    <source>
        <dbReference type="ARBA" id="ARBA00023128"/>
    </source>
</evidence>
<dbReference type="Pfam" id="PF00679">
    <property type="entry name" value="EFG_C"/>
    <property type="match status" value="1"/>
</dbReference>
<dbReference type="FunFam" id="3.30.70.240:FF:000001">
    <property type="entry name" value="Elongation factor G"/>
    <property type="match status" value="1"/>
</dbReference>
<keyword evidence="1" id="KW-0547">Nucleotide-binding</keyword>
<dbReference type="InterPro" id="IPR000795">
    <property type="entry name" value="T_Tr_GTP-bd_dom"/>
</dbReference>
<gene>
    <name evidence="7" type="ORF">PYX00_007722</name>
</gene>
<comment type="caution">
    <text evidence="7">The sequence shown here is derived from an EMBL/GenBank/DDBJ whole genome shotgun (WGS) entry which is preliminary data.</text>
</comment>